<dbReference type="Pfam" id="PF05656">
    <property type="entry name" value="DUF805"/>
    <property type="match status" value="2"/>
</dbReference>
<keyword evidence="1" id="KW-0472">Membrane</keyword>
<organism evidence="3 4">
    <name type="scientific">Lactococcus garvieae</name>
    <dbReference type="NCBI Taxonomy" id="1363"/>
    <lineage>
        <taxon>Bacteria</taxon>
        <taxon>Bacillati</taxon>
        <taxon>Bacillota</taxon>
        <taxon>Bacilli</taxon>
        <taxon>Lactobacillales</taxon>
        <taxon>Streptococcaceae</taxon>
        <taxon>Lactococcus</taxon>
    </lineage>
</organism>
<feature type="transmembrane region" description="Helical" evidence="1">
    <location>
        <begin position="66"/>
        <end position="90"/>
    </location>
</feature>
<sequence length="319" mass="36543">MFNLKEFKQSYQKFWLGYISFRERTSRKDYWLAMLGHLLVTVILLAFATLFHLLSSDVLPDLWSVFSYFFIALWVCYGLVAFCPFLAIAVRRLRDVSLPWELIFVLLAPFGGFFGILILNALPAAQAAADLPEFSEPTYGRARIEEKGQENFLQAIKNYFLGYVSFRGRTSRLSFWFVQLIFALVFAVLGVVFVGVHFFENILFGGAFIATWMMLAFLFLIGACLLLPTLALFTRRLRDAGLSNYGIGLIFFVALSLFLLSNISHAVDAASFGIRDFSLFNYLLFLADFVFLITLIFVLLQDKDQLLQKEKTLLFRRKG</sequence>
<dbReference type="EMBL" id="FOTJ01000008">
    <property type="protein sequence ID" value="SFL40249.1"/>
    <property type="molecule type" value="Genomic_DNA"/>
</dbReference>
<proteinExistence type="predicted"/>
<keyword evidence="1" id="KW-0812">Transmembrane</keyword>
<keyword evidence="1" id="KW-1133">Transmembrane helix</keyword>
<dbReference type="EMBL" id="JARYTV010000005">
    <property type="protein sequence ID" value="MDH7960160.1"/>
    <property type="molecule type" value="Genomic_DNA"/>
</dbReference>
<dbReference type="PANTHER" id="PTHR34980">
    <property type="entry name" value="INNER MEMBRANE PROTEIN-RELATED-RELATED"/>
    <property type="match status" value="1"/>
</dbReference>
<feature type="transmembrane region" description="Helical" evidence="1">
    <location>
        <begin position="279"/>
        <end position="300"/>
    </location>
</feature>
<evidence type="ECO:0000313" key="4">
    <source>
        <dbReference type="Proteomes" id="UP000181969"/>
    </source>
</evidence>
<dbReference type="RefSeq" id="WP_074751312.1">
    <property type="nucleotide sequence ID" value="NZ_AP026069.1"/>
</dbReference>
<evidence type="ECO:0000256" key="1">
    <source>
        <dbReference type="SAM" id="Phobius"/>
    </source>
</evidence>
<gene>
    <name evidence="2" type="ORF">QHR29_06720</name>
    <name evidence="3" type="ORF">SAMN05216438_10852</name>
</gene>
<evidence type="ECO:0000313" key="2">
    <source>
        <dbReference type="EMBL" id="MDH7960160.1"/>
    </source>
</evidence>
<protein>
    <submittedName>
        <fullName evidence="2">DUF805 domain-containing protein</fullName>
    </submittedName>
</protein>
<evidence type="ECO:0000313" key="3">
    <source>
        <dbReference type="EMBL" id="SFL40249.1"/>
    </source>
</evidence>
<dbReference type="AlphaFoldDB" id="A0A1I4HDA7"/>
<dbReference type="Proteomes" id="UP000181969">
    <property type="component" value="Unassembled WGS sequence"/>
</dbReference>
<name>A0A1I4HDA7_9LACT</name>
<dbReference type="GO" id="GO:0005886">
    <property type="term" value="C:plasma membrane"/>
    <property type="evidence" value="ECO:0007669"/>
    <property type="project" value="TreeGrafter"/>
</dbReference>
<feature type="transmembrane region" description="Helical" evidence="1">
    <location>
        <begin position="102"/>
        <end position="122"/>
    </location>
</feature>
<reference evidence="3 4" key="1">
    <citation type="submission" date="2016-10" db="EMBL/GenBank/DDBJ databases">
        <authorList>
            <person name="de Groot N.N."/>
        </authorList>
    </citation>
    <scope>NUCLEOTIDE SEQUENCE [LARGE SCALE GENOMIC DNA]</scope>
    <source>
        <strain evidence="3 4">M79</strain>
    </source>
</reference>
<feature type="transmembrane region" description="Helical" evidence="1">
    <location>
        <begin position="175"/>
        <end position="196"/>
    </location>
</feature>
<dbReference type="OrthoDB" id="2285053at2"/>
<feature type="transmembrane region" description="Helical" evidence="1">
    <location>
        <begin position="245"/>
        <end position="267"/>
    </location>
</feature>
<feature type="transmembrane region" description="Helical" evidence="1">
    <location>
        <begin position="202"/>
        <end position="233"/>
    </location>
</feature>
<dbReference type="InterPro" id="IPR008523">
    <property type="entry name" value="DUF805"/>
</dbReference>
<dbReference type="Proteomes" id="UP001157396">
    <property type="component" value="Unassembled WGS sequence"/>
</dbReference>
<feature type="transmembrane region" description="Helical" evidence="1">
    <location>
        <begin position="30"/>
        <end position="54"/>
    </location>
</feature>
<reference evidence="2" key="2">
    <citation type="submission" date="2023-04" db="EMBL/GenBank/DDBJ databases">
        <title>Genomic analysis of Lactococcus garvieae isolates.</title>
        <authorList>
            <person name="Zhanghang C."/>
        </authorList>
    </citation>
    <scope>NUCLEOTIDE SEQUENCE</scope>
    <source>
        <strain evidence="2">ZB-1</strain>
    </source>
</reference>
<dbReference type="PANTHER" id="PTHR34980:SF2">
    <property type="entry name" value="INNER MEMBRANE PROTEIN YHAH-RELATED"/>
    <property type="match status" value="1"/>
</dbReference>
<accession>A0A1I4HDA7</accession>